<evidence type="ECO:0000313" key="4">
    <source>
        <dbReference type="Proteomes" id="UP001412067"/>
    </source>
</evidence>
<dbReference type="GO" id="GO:0016746">
    <property type="term" value="F:acyltransferase activity"/>
    <property type="evidence" value="ECO:0007669"/>
    <property type="project" value="UniProtKB-KW"/>
</dbReference>
<dbReference type="PANTHER" id="PTHR15486">
    <property type="entry name" value="ANCIENT UBIQUITOUS PROTEIN"/>
    <property type="match status" value="1"/>
</dbReference>
<dbReference type="PANTHER" id="PTHR15486:SF62">
    <property type="entry name" value="GLYCEROL-3-PHOSPHATE ACYLTRANSFERASE 2-RELATED"/>
    <property type="match status" value="1"/>
</dbReference>
<gene>
    <name evidence="3" type="primary">GPAT3</name>
    <name evidence="3" type="ORF">KSP40_PGU006599</name>
</gene>
<comment type="caution">
    <text evidence="3">The sequence shown here is derived from an EMBL/GenBank/DDBJ whole genome shotgun (WGS) entry which is preliminary data.</text>
</comment>
<proteinExistence type="predicted"/>
<dbReference type="Proteomes" id="UP001412067">
    <property type="component" value="Unassembled WGS sequence"/>
</dbReference>
<evidence type="ECO:0000256" key="1">
    <source>
        <dbReference type="ARBA" id="ARBA00004370"/>
    </source>
</evidence>
<reference evidence="3 4" key="1">
    <citation type="journal article" date="2022" name="Nat. Plants">
        <title>Genomes of leafy and leafless Platanthera orchids illuminate the evolution of mycoheterotrophy.</title>
        <authorList>
            <person name="Li M.H."/>
            <person name="Liu K.W."/>
            <person name="Li Z."/>
            <person name="Lu H.C."/>
            <person name="Ye Q.L."/>
            <person name="Zhang D."/>
            <person name="Wang J.Y."/>
            <person name="Li Y.F."/>
            <person name="Zhong Z.M."/>
            <person name="Liu X."/>
            <person name="Yu X."/>
            <person name="Liu D.K."/>
            <person name="Tu X.D."/>
            <person name="Liu B."/>
            <person name="Hao Y."/>
            <person name="Liao X.Y."/>
            <person name="Jiang Y.T."/>
            <person name="Sun W.H."/>
            <person name="Chen J."/>
            <person name="Chen Y.Q."/>
            <person name="Ai Y."/>
            <person name="Zhai J.W."/>
            <person name="Wu S.S."/>
            <person name="Zhou Z."/>
            <person name="Hsiao Y.Y."/>
            <person name="Wu W.L."/>
            <person name="Chen Y.Y."/>
            <person name="Lin Y.F."/>
            <person name="Hsu J.L."/>
            <person name="Li C.Y."/>
            <person name="Wang Z.W."/>
            <person name="Zhao X."/>
            <person name="Zhong W.Y."/>
            <person name="Ma X.K."/>
            <person name="Ma L."/>
            <person name="Huang J."/>
            <person name="Chen G.Z."/>
            <person name="Huang M.Z."/>
            <person name="Huang L."/>
            <person name="Peng D.H."/>
            <person name="Luo Y.B."/>
            <person name="Zou S.Q."/>
            <person name="Chen S.P."/>
            <person name="Lan S."/>
            <person name="Tsai W.C."/>
            <person name="Van de Peer Y."/>
            <person name="Liu Z.J."/>
        </authorList>
    </citation>
    <scope>NUCLEOTIDE SEQUENCE [LARGE SCALE GENOMIC DNA]</scope>
    <source>
        <strain evidence="3">Lor288</strain>
    </source>
</reference>
<keyword evidence="3" id="KW-0012">Acyltransferase</keyword>
<evidence type="ECO:0000256" key="2">
    <source>
        <dbReference type="ARBA" id="ARBA00023136"/>
    </source>
</evidence>
<name>A0ABR2MN63_9ASPA</name>
<sequence>MFYATTVGGRKWMDPVFFMMNPSAWYEFEFLEKADTSSVRAGDCSRYDVANHVHGLIGKALGFQSTALTRKDKYTGSGGGAVQEMHCTVQCARSDGCECISARAEMCAHFDLLCTDLRYVR</sequence>
<protein>
    <submittedName>
        <fullName evidence="3">Glycerol-3-phosphate acyltransferase 3</fullName>
    </submittedName>
</protein>
<keyword evidence="2" id="KW-0472">Membrane</keyword>
<dbReference type="EMBL" id="JBBWWR010000006">
    <property type="protein sequence ID" value="KAK8965044.1"/>
    <property type="molecule type" value="Genomic_DNA"/>
</dbReference>
<accession>A0ABR2MN63</accession>
<organism evidence="3 4">
    <name type="scientific">Platanthera guangdongensis</name>
    <dbReference type="NCBI Taxonomy" id="2320717"/>
    <lineage>
        <taxon>Eukaryota</taxon>
        <taxon>Viridiplantae</taxon>
        <taxon>Streptophyta</taxon>
        <taxon>Embryophyta</taxon>
        <taxon>Tracheophyta</taxon>
        <taxon>Spermatophyta</taxon>
        <taxon>Magnoliopsida</taxon>
        <taxon>Liliopsida</taxon>
        <taxon>Asparagales</taxon>
        <taxon>Orchidaceae</taxon>
        <taxon>Orchidoideae</taxon>
        <taxon>Orchideae</taxon>
        <taxon>Orchidinae</taxon>
        <taxon>Platanthera</taxon>
    </lineage>
</organism>
<keyword evidence="3" id="KW-0808">Transferase</keyword>
<keyword evidence="4" id="KW-1185">Reference proteome</keyword>
<comment type="subcellular location">
    <subcellularLocation>
        <location evidence="1">Membrane</location>
    </subcellularLocation>
</comment>
<evidence type="ECO:0000313" key="3">
    <source>
        <dbReference type="EMBL" id="KAK8965044.1"/>
    </source>
</evidence>